<evidence type="ECO:0000259" key="3">
    <source>
        <dbReference type="Pfam" id="PF20568"/>
    </source>
</evidence>
<gene>
    <name evidence="4" type="ORF">IPN02_17595</name>
</gene>
<name>A0A936NEN4_9ACTN</name>
<evidence type="ECO:0000256" key="2">
    <source>
        <dbReference type="SAM" id="SignalP"/>
    </source>
</evidence>
<dbReference type="AlphaFoldDB" id="A0A936NEN4"/>
<evidence type="ECO:0000256" key="1">
    <source>
        <dbReference type="SAM" id="MobiDB-lite"/>
    </source>
</evidence>
<comment type="caution">
    <text evidence="4">The sequence shown here is derived from an EMBL/GenBank/DDBJ whole genome shotgun (WGS) entry which is preliminary data.</text>
</comment>
<feature type="compositionally biased region" description="Polar residues" evidence="1">
    <location>
        <begin position="290"/>
        <end position="299"/>
    </location>
</feature>
<sequence>MRVRTRSPLVGALIGGLVAFSLVAAGCGNDTDEAAGDDVVQESDFVFESVTAPGQGAFTAPVDVAPDTGPVFQGFAGARQGGGCDKEMLKDELDQRPEAKAAYAEVLGMSQDDVDGYIDTLEPQVLGEDTKFTNHGLNDQGKPFPVASNLEAGTAVLVDKDDSGKSGGPRPVTRCRCGNPLLPAPEIGAKRPEWVTTTTGDPTTSSSSTSSSSTSSSTTTSSSSTSTSTSTSSTTSSIPEDETTTSGDTDGGGDSGDGTGTDGPATDTGGVVVDGASDQGTAPNGDSPATDDQVTIANG</sequence>
<keyword evidence="2" id="KW-0732">Signal</keyword>
<dbReference type="PROSITE" id="PS51257">
    <property type="entry name" value="PROKAR_LIPOPROTEIN"/>
    <property type="match status" value="1"/>
</dbReference>
<dbReference type="EMBL" id="JADJZA010000010">
    <property type="protein sequence ID" value="MBK9298600.1"/>
    <property type="molecule type" value="Genomic_DNA"/>
</dbReference>
<feature type="compositionally biased region" description="Low complexity" evidence="1">
    <location>
        <begin position="196"/>
        <end position="248"/>
    </location>
</feature>
<organism evidence="4 5">
    <name type="scientific">Candidatus Neomicrothrix subdominans</name>
    <dbReference type="NCBI Taxonomy" id="2954438"/>
    <lineage>
        <taxon>Bacteria</taxon>
        <taxon>Bacillati</taxon>
        <taxon>Actinomycetota</taxon>
        <taxon>Acidimicrobiia</taxon>
        <taxon>Acidimicrobiales</taxon>
        <taxon>Microthrixaceae</taxon>
        <taxon>Candidatus Neomicrothrix</taxon>
    </lineage>
</organism>
<feature type="chain" id="PRO_5038360968" description="DUF6777 domain-containing protein" evidence="2">
    <location>
        <begin position="25"/>
        <end position="299"/>
    </location>
</feature>
<dbReference type="InterPro" id="IPR046704">
    <property type="entry name" value="DUF6777"/>
</dbReference>
<feature type="signal peptide" evidence="2">
    <location>
        <begin position="1"/>
        <end position="24"/>
    </location>
</feature>
<dbReference type="Proteomes" id="UP000727993">
    <property type="component" value="Unassembled WGS sequence"/>
</dbReference>
<evidence type="ECO:0000313" key="5">
    <source>
        <dbReference type="Proteomes" id="UP000727993"/>
    </source>
</evidence>
<feature type="compositionally biased region" description="Gly residues" evidence="1">
    <location>
        <begin position="249"/>
        <end position="261"/>
    </location>
</feature>
<proteinExistence type="predicted"/>
<reference evidence="4 5" key="1">
    <citation type="submission" date="2020-10" db="EMBL/GenBank/DDBJ databases">
        <title>Connecting structure to function with the recovery of over 1000 high-quality activated sludge metagenome-assembled genomes encoding full-length rRNA genes using long-read sequencing.</title>
        <authorList>
            <person name="Singleton C.M."/>
            <person name="Petriglieri F."/>
            <person name="Kristensen J.M."/>
            <person name="Kirkegaard R.H."/>
            <person name="Michaelsen T.Y."/>
            <person name="Andersen M.H."/>
            <person name="Karst S.M."/>
            <person name="Dueholm M.S."/>
            <person name="Nielsen P.H."/>
            <person name="Albertsen M."/>
        </authorList>
    </citation>
    <scope>NUCLEOTIDE SEQUENCE [LARGE SCALE GENOMIC DNA]</scope>
    <source>
        <strain evidence="4">Lyne_18-Q3-R50-59_MAXAC.006</strain>
    </source>
</reference>
<feature type="domain" description="DUF6777" evidence="3">
    <location>
        <begin position="75"/>
        <end position="186"/>
    </location>
</feature>
<feature type="compositionally biased region" description="Low complexity" evidence="1">
    <location>
        <begin position="262"/>
        <end position="278"/>
    </location>
</feature>
<accession>A0A936NEN4</accession>
<evidence type="ECO:0000313" key="4">
    <source>
        <dbReference type="EMBL" id="MBK9298600.1"/>
    </source>
</evidence>
<dbReference type="Pfam" id="PF20568">
    <property type="entry name" value="DUF6777"/>
    <property type="match status" value="1"/>
</dbReference>
<protein>
    <recommendedName>
        <fullName evidence="3">DUF6777 domain-containing protein</fullName>
    </recommendedName>
</protein>
<feature type="region of interest" description="Disordered" evidence="1">
    <location>
        <begin position="158"/>
        <end position="299"/>
    </location>
</feature>